<gene>
    <name evidence="1" type="ORF">GCM10017783_16200</name>
</gene>
<accession>A0ABQ3K942</accession>
<evidence type="ECO:0008006" key="3">
    <source>
        <dbReference type="Google" id="ProtNLM"/>
    </source>
</evidence>
<dbReference type="PANTHER" id="PTHR37804:SF1">
    <property type="entry name" value="CDAA REGULATORY PROTEIN CDAR"/>
    <property type="match status" value="1"/>
</dbReference>
<dbReference type="Pfam" id="PF07949">
    <property type="entry name" value="YbbR"/>
    <property type="match status" value="2"/>
</dbReference>
<keyword evidence="2" id="KW-1185">Reference proteome</keyword>
<comment type="caution">
    <text evidence="1">The sequence shown here is derived from an EMBL/GenBank/DDBJ whole genome shotgun (WGS) entry which is preliminary data.</text>
</comment>
<dbReference type="EMBL" id="BNAL01000019">
    <property type="protein sequence ID" value="GHG04354.1"/>
    <property type="molecule type" value="Genomic_DNA"/>
</dbReference>
<dbReference type="Gene3D" id="2.170.120.30">
    <property type="match status" value="1"/>
</dbReference>
<name>A0ABQ3K942_9DEIO</name>
<reference evidence="2" key="1">
    <citation type="journal article" date="2019" name="Int. J. Syst. Evol. Microbiol.">
        <title>The Global Catalogue of Microorganisms (GCM) 10K type strain sequencing project: providing services to taxonomists for standard genome sequencing and annotation.</title>
        <authorList>
            <consortium name="The Broad Institute Genomics Platform"/>
            <consortium name="The Broad Institute Genome Sequencing Center for Infectious Disease"/>
            <person name="Wu L."/>
            <person name="Ma J."/>
        </authorList>
    </citation>
    <scope>NUCLEOTIDE SEQUENCE [LARGE SCALE GENOMIC DNA]</scope>
    <source>
        <strain evidence="2">CGMCC 1.18439</strain>
    </source>
</reference>
<evidence type="ECO:0000313" key="1">
    <source>
        <dbReference type="EMBL" id="GHG04354.1"/>
    </source>
</evidence>
<dbReference type="PANTHER" id="PTHR37804">
    <property type="entry name" value="CDAA REGULATORY PROTEIN CDAR"/>
    <property type="match status" value="1"/>
</dbReference>
<evidence type="ECO:0000313" key="2">
    <source>
        <dbReference type="Proteomes" id="UP000632154"/>
    </source>
</evidence>
<organism evidence="1 2">
    <name type="scientific">Deinococcus piscis</name>
    <dbReference type="NCBI Taxonomy" id="394230"/>
    <lineage>
        <taxon>Bacteria</taxon>
        <taxon>Thermotogati</taxon>
        <taxon>Deinococcota</taxon>
        <taxon>Deinococci</taxon>
        <taxon>Deinococcales</taxon>
        <taxon>Deinococcaceae</taxon>
        <taxon>Deinococcus</taxon>
    </lineage>
</organism>
<protein>
    <recommendedName>
        <fullName evidence="3">YbbR-like protein</fullName>
    </recommendedName>
</protein>
<sequence>MTPPMPSPPQRQQAREQLRRGLTDDWAAKLLALVAACVLWFIASEDRRAIIEQTYDVPVNVRDNTGENVAETRAVTGLSPGTVKVTLSGRPERLRELRGEMVEAVVNVTDIAEGSFNQPVTVTAPSGTEVVRATPDRVQGVVDTVQKRSLPVTVTVYAPGSALMPSYQVQPAEVTVSGPSRAVNEVAQVIYAPAELEPGESRSVTLLPVDGEGQPVEDLTLTPAAVQLTRASSDGQPGRTLPVRLSPPPAGLELISSQLSPEQVRVIGPAGAVNGLTELVGTAEYRPGTYRTEVQFQPPEGVQLLDRVSVRLQVRTQTDTAPATAPEAAPALP</sequence>
<dbReference type="Proteomes" id="UP000632154">
    <property type="component" value="Unassembled WGS sequence"/>
</dbReference>
<dbReference type="RefSeq" id="WP_189643186.1">
    <property type="nucleotide sequence ID" value="NZ_BNAL01000019.1"/>
</dbReference>
<dbReference type="InterPro" id="IPR053154">
    <property type="entry name" value="c-di-AMP_regulator"/>
</dbReference>
<dbReference type="InterPro" id="IPR012505">
    <property type="entry name" value="YbbR"/>
</dbReference>
<proteinExistence type="predicted"/>